<keyword evidence="2" id="KW-1185">Reference proteome</keyword>
<reference evidence="1 2" key="1">
    <citation type="submission" date="2020-08" db="EMBL/GenBank/DDBJ databases">
        <title>Genomic Encyclopedia of Type Strains, Phase IV (KMG-V): Genome sequencing to study the core and pangenomes of soil and plant-associated prokaryotes.</title>
        <authorList>
            <person name="Whitman W."/>
        </authorList>
    </citation>
    <scope>NUCLEOTIDE SEQUENCE [LARGE SCALE GENOMIC DNA]</scope>
    <source>
        <strain evidence="1 2">M8UP14</strain>
    </source>
</reference>
<evidence type="ECO:0000313" key="1">
    <source>
        <dbReference type="EMBL" id="MBB5059147.1"/>
    </source>
</evidence>
<dbReference type="Proteomes" id="UP000540989">
    <property type="component" value="Unassembled WGS sequence"/>
</dbReference>
<proteinExistence type="predicted"/>
<evidence type="ECO:0000313" key="2">
    <source>
        <dbReference type="Proteomes" id="UP000540989"/>
    </source>
</evidence>
<dbReference type="EMBL" id="JACHIP010000005">
    <property type="protein sequence ID" value="MBB5059147.1"/>
    <property type="molecule type" value="Genomic_DNA"/>
</dbReference>
<dbReference type="RefSeq" id="WP_184220089.1">
    <property type="nucleotide sequence ID" value="NZ_JACHIP010000005.1"/>
</dbReference>
<gene>
    <name evidence="1" type="ORF">HDF16_003870</name>
</gene>
<comment type="caution">
    <text evidence="1">The sequence shown here is derived from an EMBL/GenBank/DDBJ whole genome shotgun (WGS) entry which is preliminary data.</text>
</comment>
<name>A0A7W8E4Z4_9BACT</name>
<sequence>MLVWAAAALVIGTVLTSYHQPMLAPGEAVLNLAEASTPSQWQAIHVLSGACGCSQRVMRNLLARGPMAGSIEQIIIADGDESDLPGTDLLLTQLKEAKFQVTRRKTEDLVRDTGMRGVPLLVIVSPNHTVAYLGGYGMNGDQANSILARSIAGKAGSPFPIFGCAVGQRVRREVDPFGLKYGALGNRLSLAIRKAFSA</sequence>
<organism evidence="1 2">
    <name type="scientific">Granulicella aggregans</name>
    <dbReference type="NCBI Taxonomy" id="474949"/>
    <lineage>
        <taxon>Bacteria</taxon>
        <taxon>Pseudomonadati</taxon>
        <taxon>Acidobacteriota</taxon>
        <taxon>Terriglobia</taxon>
        <taxon>Terriglobales</taxon>
        <taxon>Acidobacteriaceae</taxon>
        <taxon>Granulicella</taxon>
    </lineage>
</organism>
<accession>A0A7W8E4Z4</accession>
<dbReference type="AlphaFoldDB" id="A0A7W8E4Z4"/>
<protein>
    <submittedName>
        <fullName evidence="1">Uncharacterized protein</fullName>
    </submittedName>
</protein>